<dbReference type="InParanoid" id="M4BD83"/>
<dbReference type="VEuPathDB" id="FungiDB:HpaG804250"/>
<sequence>MPLLYLVADPLGGVTGCANVSTPETGGTTHFNGHGAVLRIDISDGTHGREKTRRDHVDAVIKF</sequence>
<name>M4BD83_HYAAE</name>
<organism evidence="1 2">
    <name type="scientific">Hyaloperonospora arabidopsidis (strain Emoy2)</name>
    <name type="common">Downy mildew agent</name>
    <name type="synonym">Peronospora arabidopsidis</name>
    <dbReference type="NCBI Taxonomy" id="559515"/>
    <lineage>
        <taxon>Eukaryota</taxon>
        <taxon>Sar</taxon>
        <taxon>Stramenopiles</taxon>
        <taxon>Oomycota</taxon>
        <taxon>Peronosporomycetes</taxon>
        <taxon>Peronosporales</taxon>
        <taxon>Peronosporaceae</taxon>
        <taxon>Hyaloperonospora</taxon>
    </lineage>
</organism>
<protein>
    <submittedName>
        <fullName evidence="1">Uncharacterized protein</fullName>
    </submittedName>
</protein>
<dbReference type="Proteomes" id="UP000011713">
    <property type="component" value="Unassembled WGS sequence"/>
</dbReference>
<dbReference type="EnsemblProtists" id="HpaT804250">
    <property type="protein sequence ID" value="HpaP804250"/>
    <property type="gene ID" value="HpaG804250"/>
</dbReference>
<evidence type="ECO:0000313" key="1">
    <source>
        <dbReference type="EnsemblProtists" id="HpaP804250"/>
    </source>
</evidence>
<accession>M4BD83</accession>
<dbReference type="AlphaFoldDB" id="M4BD83"/>
<dbReference type="HOGENOM" id="CLU_2890567_0_0_1"/>
<evidence type="ECO:0000313" key="2">
    <source>
        <dbReference type="Proteomes" id="UP000011713"/>
    </source>
</evidence>
<keyword evidence="2" id="KW-1185">Reference proteome</keyword>
<reference evidence="1" key="2">
    <citation type="submission" date="2015-06" db="UniProtKB">
        <authorList>
            <consortium name="EnsemblProtists"/>
        </authorList>
    </citation>
    <scope>IDENTIFICATION</scope>
    <source>
        <strain evidence="1">Emoy2</strain>
    </source>
</reference>
<reference evidence="2" key="1">
    <citation type="journal article" date="2010" name="Science">
        <title>Signatures of adaptation to obligate biotrophy in the Hyaloperonospora arabidopsidis genome.</title>
        <authorList>
            <person name="Baxter L."/>
            <person name="Tripathy S."/>
            <person name="Ishaque N."/>
            <person name="Boot N."/>
            <person name="Cabral A."/>
            <person name="Kemen E."/>
            <person name="Thines M."/>
            <person name="Ah-Fong A."/>
            <person name="Anderson R."/>
            <person name="Badejoko W."/>
            <person name="Bittner-Eddy P."/>
            <person name="Boore J.L."/>
            <person name="Chibucos M.C."/>
            <person name="Coates M."/>
            <person name="Dehal P."/>
            <person name="Delehaunty K."/>
            <person name="Dong S."/>
            <person name="Downton P."/>
            <person name="Dumas B."/>
            <person name="Fabro G."/>
            <person name="Fronick C."/>
            <person name="Fuerstenberg S.I."/>
            <person name="Fulton L."/>
            <person name="Gaulin E."/>
            <person name="Govers F."/>
            <person name="Hughes L."/>
            <person name="Humphray S."/>
            <person name="Jiang R.H."/>
            <person name="Judelson H."/>
            <person name="Kamoun S."/>
            <person name="Kyung K."/>
            <person name="Meijer H."/>
            <person name="Minx P."/>
            <person name="Morris P."/>
            <person name="Nelson J."/>
            <person name="Phuntumart V."/>
            <person name="Qutob D."/>
            <person name="Rehmany A."/>
            <person name="Rougon-Cardoso A."/>
            <person name="Ryden P."/>
            <person name="Torto-Alalibo T."/>
            <person name="Studholme D."/>
            <person name="Wang Y."/>
            <person name="Win J."/>
            <person name="Wood J."/>
            <person name="Clifton S.W."/>
            <person name="Rogers J."/>
            <person name="Van den Ackerveken G."/>
            <person name="Jones J.D."/>
            <person name="McDowell J.M."/>
            <person name="Beynon J."/>
            <person name="Tyler B.M."/>
        </authorList>
    </citation>
    <scope>NUCLEOTIDE SEQUENCE [LARGE SCALE GENOMIC DNA]</scope>
    <source>
        <strain evidence="2">Emoy2</strain>
    </source>
</reference>
<dbReference type="EMBL" id="JH598152">
    <property type="status" value="NOT_ANNOTATED_CDS"/>
    <property type="molecule type" value="Genomic_DNA"/>
</dbReference>
<proteinExistence type="predicted"/>